<dbReference type="PROSITE" id="PS01122">
    <property type="entry name" value="CASPASE_CYS"/>
    <property type="match status" value="1"/>
</dbReference>
<dbReference type="GO" id="GO:0004197">
    <property type="term" value="F:cysteine-type endopeptidase activity"/>
    <property type="evidence" value="ECO:0007669"/>
    <property type="project" value="InterPro"/>
</dbReference>
<dbReference type="Gene3D" id="3.40.50.1460">
    <property type="match status" value="1"/>
</dbReference>
<accession>A0A0K2UYK0</accession>
<feature type="domain" description="Caspase family p20" evidence="8">
    <location>
        <begin position="63"/>
        <end position="183"/>
    </location>
</feature>
<dbReference type="InterPro" id="IPR033139">
    <property type="entry name" value="Caspase_cys_AS"/>
</dbReference>
<dbReference type="PANTHER" id="PTHR47901">
    <property type="entry name" value="CASPASE RECRUITMENT DOMAIN-CONTAINING PROTEIN 18"/>
    <property type="match status" value="1"/>
</dbReference>
<dbReference type="AlphaFoldDB" id="A0A0K2UYK0"/>
<dbReference type="SUPFAM" id="SSF52129">
    <property type="entry name" value="Caspase-like"/>
    <property type="match status" value="1"/>
</dbReference>
<evidence type="ECO:0000256" key="4">
    <source>
        <dbReference type="ARBA" id="ARBA00022801"/>
    </source>
</evidence>
<feature type="domain" description="Caspase family p10" evidence="7">
    <location>
        <begin position="208"/>
        <end position="302"/>
    </location>
</feature>
<keyword evidence="4" id="KW-0378">Hydrolase</keyword>
<evidence type="ECO:0000256" key="3">
    <source>
        <dbReference type="ARBA" id="ARBA00022703"/>
    </source>
</evidence>
<evidence type="ECO:0000256" key="2">
    <source>
        <dbReference type="ARBA" id="ARBA00022670"/>
    </source>
</evidence>
<dbReference type="GO" id="GO:0006508">
    <property type="term" value="P:proteolysis"/>
    <property type="evidence" value="ECO:0007669"/>
    <property type="project" value="UniProtKB-KW"/>
</dbReference>
<proteinExistence type="inferred from homology"/>
<evidence type="ECO:0000256" key="6">
    <source>
        <dbReference type="SAM" id="MobiDB-lite"/>
    </source>
</evidence>
<evidence type="ECO:0000259" key="8">
    <source>
        <dbReference type="PROSITE" id="PS50208"/>
    </source>
</evidence>
<dbReference type="InterPro" id="IPR002138">
    <property type="entry name" value="Pept_C14_p10"/>
</dbReference>
<dbReference type="PRINTS" id="PR00376">
    <property type="entry name" value="IL1BCENZYME"/>
</dbReference>
<sequence length="328" mass="37163">MLNSITKKWTKSNKPRDSTDASPISTLTDLEYSESSSEFEILSCKSSIHDDAYNLEYGEKRLLIFNQTKFPCYDTCPNDREGVEQDTQAIKDTFNPLGFFIQEHENLTVAQIKHELLSLSSMDNLSCLMIFISTHGEENDVLLAFDKTFNLRKDIMEELSPKKIPSLAGKPKVVFVQACQGSKKDKGILIKYRKSNIHEVDGHGSARQIHKMSTHVDFLLVKSSYHGYFSFRSNTSGSWFIQTVCNEIGKSSPTDDLLSIMPRVIQNVSLNYTSCHEDPAIDQCKQTPMLEVTLLRKIYLKSLDIVESSEANLNSDEYPLTECKCILS</sequence>
<organism evidence="9">
    <name type="scientific">Lepeophtheirus salmonis</name>
    <name type="common">Salmon louse</name>
    <name type="synonym">Caligus salmonis</name>
    <dbReference type="NCBI Taxonomy" id="72036"/>
    <lineage>
        <taxon>Eukaryota</taxon>
        <taxon>Metazoa</taxon>
        <taxon>Ecdysozoa</taxon>
        <taxon>Arthropoda</taxon>
        <taxon>Crustacea</taxon>
        <taxon>Multicrustacea</taxon>
        <taxon>Hexanauplia</taxon>
        <taxon>Copepoda</taxon>
        <taxon>Siphonostomatoida</taxon>
        <taxon>Caligidae</taxon>
        <taxon>Lepeophtheirus</taxon>
    </lineage>
</organism>
<dbReference type="EMBL" id="HACA01025561">
    <property type="protein sequence ID" value="CDW42922.1"/>
    <property type="molecule type" value="Transcribed_RNA"/>
</dbReference>
<reference evidence="9" key="1">
    <citation type="submission" date="2014-05" db="EMBL/GenBank/DDBJ databases">
        <authorList>
            <person name="Chronopoulou M."/>
        </authorList>
    </citation>
    <scope>NUCLEOTIDE SEQUENCE</scope>
    <source>
        <tissue evidence="9">Whole organism</tissue>
    </source>
</reference>
<evidence type="ECO:0000259" key="7">
    <source>
        <dbReference type="PROSITE" id="PS50207"/>
    </source>
</evidence>
<dbReference type="GO" id="GO:0006915">
    <property type="term" value="P:apoptotic process"/>
    <property type="evidence" value="ECO:0007669"/>
    <property type="project" value="UniProtKB-KW"/>
</dbReference>
<dbReference type="SMART" id="SM00115">
    <property type="entry name" value="CASc"/>
    <property type="match status" value="1"/>
</dbReference>
<evidence type="ECO:0000256" key="5">
    <source>
        <dbReference type="RuleBase" id="RU003971"/>
    </source>
</evidence>
<keyword evidence="3" id="KW-0053">Apoptosis</keyword>
<name>A0A0K2UYK0_LEPSM</name>
<dbReference type="PROSITE" id="PS50207">
    <property type="entry name" value="CASPASE_P10"/>
    <property type="match status" value="1"/>
</dbReference>
<dbReference type="OrthoDB" id="6116485at2759"/>
<dbReference type="InterPro" id="IPR029030">
    <property type="entry name" value="Caspase-like_dom_sf"/>
</dbReference>
<dbReference type="PANTHER" id="PTHR47901:SF8">
    <property type="entry name" value="CASPASE-3"/>
    <property type="match status" value="1"/>
</dbReference>
<protein>
    <submittedName>
        <fullName evidence="9">Caspase1like [Acyrthosiphon pisum]</fullName>
    </submittedName>
</protein>
<keyword evidence="2" id="KW-0645">Protease</keyword>
<evidence type="ECO:0000256" key="1">
    <source>
        <dbReference type="ARBA" id="ARBA00010134"/>
    </source>
</evidence>
<evidence type="ECO:0000313" key="9">
    <source>
        <dbReference type="EMBL" id="CDW42922.1"/>
    </source>
</evidence>
<feature type="region of interest" description="Disordered" evidence="6">
    <location>
        <begin position="1"/>
        <end position="23"/>
    </location>
</feature>
<dbReference type="PROSITE" id="PS50208">
    <property type="entry name" value="CASPASE_P20"/>
    <property type="match status" value="1"/>
</dbReference>
<dbReference type="InterPro" id="IPR002398">
    <property type="entry name" value="Pept_C14"/>
</dbReference>
<dbReference type="Pfam" id="PF00656">
    <property type="entry name" value="Peptidase_C14"/>
    <property type="match status" value="1"/>
</dbReference>
<dbReference type="InterPro" id="IPR015917">
    <property type="entry name" value="Pept_C14A"/>
</dbReference>
<comment type="similarity">
    <text evidence="1 5">Belongs to the peptidase C14A family.</text>
</comment>
<dbReference type="Gene3D" id="3.30.70.1470">
    <property type="entry name" value="Caspase-like"/>
    <property type="match status" value="1"/>
</dbReference>
<dbReference type="InterPro" id="IPR001309">
    <property type="entry name" value="Pept_C14_p20"/>
</dbReference>
<dbReference type="InterPro" id="IPR011600">
    <property type="entry name" value="Pept_C14_caspase"/>
</dbReference>